<accession>A0A8T2WY62</accession>
<name>A0A8T2WY62_POPDE</name>
<evidence type="ECO:0000256" key="1">
    <source>
        <dbReference type="ARBA" id="ARBA00004370"/>
    </source>
</evidence>
<feature type="compositionally biased region" description="Basic and acidic residues" evidence="3">
    <location>
        <begin position="1"/>
        <end position="12"/>
    </location>
</feature>
<dbReference type="AlphaFoldDB" id="A0A8T2WY62"/>
<reference evidence="5" key="1">
    <citation type="journal article" date="2021" name="J. Hered.">
        <title>Genome Assembly of Salicaceae Populus deltoides (Eastern Cottonwood) I-69 Based on Nanopore Sequencing and Hi-C Technologies.</title>
        <authorList>
            <person name="Bai S."/>
            <person name="Wu H."/>
            <person name="Zhang J."/>
            <person name="Pan Z."/>
            <person name="Zhao W."/>
            <person name="Li Z."/>
            <person name="Tong C."/>
        </authorList>
    </citation>
    <scope>NUCLEOTIDE SEQUENCE</scope>
    <source>
        <tissue evidence="5">Leaf</tissue>
    </source>
</reference>
<evidence type="ECO:0000313" key="5">
    <source>
        <dbReference type="EMBL" id="KAH8485394.1"/>
    </source>
</evidence>
<sequence length="273" mass="30406">MASESQQHDKGESQPSESTLFPSGRHKRPPPMSYPPTLGYAPPPPHSAYLPPGYYPYARAPPPAYYVNSTVHQQGCQKSSSFLQGILSTIIFLVMFIFTLQLIMLLALRPELPVFHVEDFSVLNFNATMPTFTAIWEAYVSVKNPNTRLKIDFGPIHSHMYYNKDYILASANSPKFSMETKTRNVIHARLSANNTDNSVESRVVDKLAKERSNGAVNFHFRMVFSTSSRSGSWFRSNPRSMEVVCEDIKIAFAGASGDGNIAASADRDCLVLS</sequence>
<keyword evidence="4" id="KW-0812">Transmembrane</keyword>
<evidence type="ECO:0000256" key="3">
    <source>
        <dbReference type="SAM" id="MobiDB-lite"/>
    </source>
</evidence>
<comment type="subcellular location">
    <subcellularLocation>
        <location evidence="1">Membrane</location>
    </subcellularLocation>
</comment>
<keyword evidence="2 4" id="KW-0472">Membrane</keyword>
<dbReference type="EMBL" id="JACEGQ020000016">
    <property type="protein sequence ID" value="KAH8485394.1"/>
    <property type="molecule type" value="Genomic_DNA"/>
</dbReference>
<comment type="caution">
    <text evidence="5">The sequence shown here is derived from an EMBL/GenBank/DDBJ whole genome shotgun (WGS) entry which is preliminary data.</text>
</comment>
<dbReference type="GO" id="GO:0098542">
    <property type="term" value="P:defense response to other organism"/>
    <property type="evidence" value="ECO:0007669"/>
    <property type="project" value="InterPro"/>
</dbReference>
<organism evidence="5 6">
    <name type="scientific">Populus deltoides</name>
    <name type="common">Eastern poplar</name>
    <name type="synonym">Eastern cottonwood</name>
    <dbReference type="NCBI Taxonomy" id="3696"/>
    <lineage>
        <taxon>Eukaryota</taxon>
        <taxon>Viridiplantae</taxon>
        <taxon>Streptophyta</taxon>
        <taxon>Embryophyta</taxon>
        <taxon>Tracheophyta</taxon>
        <taxon>Spermatophyta</taxon>
        <taxon>Magnoliopsida</taxon>
        <taxon>eudicotyledons</taxon>
        <taxon>Gunneridae</taxon>
        <taxon>Pentapetalae</taxon>
        <taxon>rosids</taxon>
        <taxon>fabids</taxon>
        <taxon>Malpighiales</taxon>
        <taxon>Salicaceae</taxon>
        <taxon>Saliceae</taxon>
        <taxon>Populus</taxon>
    </lineage>
</organism>
<dbReference type="Proteomes" id="UP000807159">
    <property type="component" value="Chromosome 16"/>
</dbReference>
<dbReference type="InterPro" id="IPR044839">
    <property type="entry name" value="NDR1-like"/>
</dbReference>
<keyword evidence="4" id="KW-1133">Transmembrane helix</keyword>
<proteinExistence type="predicted"/>
<dbReference type="PANTHER" id="PTHR31234:SF55">
    <property type="entry name" value="LATE EMBRYOGENESIS ABUNDANT (LEA) HYDROXYPROLINE-RICH GLYCOPROTEIN FAMILY"/>
    <property type="match status" value="1"/>
</dbReference>
<evidence type="ECO:0000256" key="2">
    <source>
        <dbReference type="ARBA" id="ARBA00023136"/>
    </source>
</evidence>
<evidence type="ECO:0000313" key="6">
    <source>
        <dbReference type="Proteomes" id="UP000807159"/>
    </source>
</evidence>
<feature type="region of interest" description="Disordered" evidence="3">
    <location>
        <begin position="1"/>
        <end position="37"/>
    </location>
</feature>
<protein>
    <recommendedName>
        <fullName evidence="7">Late embryogenesis abundant protein LEA-2 subgroup domain-containing protein</fullName>
    </recommendedName>
</protein>
<dbReference type="GO" id="GO:0005886">
    <property type="term" value="C:plasma membrane"/>
    <property type="evidence" value="ECO:0007669"/>
    <property type="project" value="TreeGrafter"/>
</dbReference>
<evidence type="ECO:0008006" key="7">
    <source>
        <dbReference type="Google" id="ProtNLM"/>
    </source>
</evidence>
<feature type="transmembrane region" description="Helical" evidence="4">
    <location>
        <begin position="86"/>
        <end position="108"/>
    </location>
</feature>
<keyword evidence="6" id="KW-1185">Reference proteome</keyword>
<dbReference type="PANTHER" id="PTHR31234">
    <property type="entry name" value="LATE EMBRYOGENESIS ABUNDANT (LEA) HYDROXYPROLINE-RICH GLYCOPROTEIN FAMILY"/>
    <property type="match status" value="1"/>
</dbReference>
<gene>
    <name evidence="5" type="ORF">H0E87_026997</name>
</gene>
<evidence type="ECO:0000256" key="4">
    <source>
        <dbReference type="SAM" id="Phobius"/>
    </source>
</evidence>